<organism evidence="1 2">
    <name type="scientific">Melastoma candidum</name>
    <dbReference type="NCBI Taxonomy" id="119954"/>
    <lineage>
        <taxon>Eukaryota</taxon>
        <taxon>Viridiplantae</taxon>
        <taxon>Streptophyta</taxon>
        <taxon>Embryophyta</taxon>
        <taxon>Tracheophyta</taxon>
        <taxon>Spermatophyta</taxon>
        <taxon>Magnoliopsida</taxon>
        <taxon>eudicotyledons</taxon>
        <taxon>Gunneridae</taxon>
        <taxon>Pentapetalae</taxon>
        <taxon>rosids</taxon>
        <taxon>malvids</taxon>
        <taxon>Myrtales</taxon>
        <taxon>Melastomataceae</taxon>
        <taxon>Melastomatoideae</taxon>
        <taxon>Melastomateae</taxon>
        <taxon>Melastoma</taxon>
    </lineage>
</organism>
<evidence type="ECO:0000313" key="2">
    <source>
        <dbReference type="Proteomes" id="UP001057402"/>
    </source>
</evidence>
<accession>A0ACB9SNJ7</accession>
<dbReference type="EMBL" id="CM042880">
    <property type="protein sequence ID" value="KAI4389782.1"/>
    <property type="molecule type" value="Genomic_DNA"/>
</dbReference>
<proteinExistence type="predicted"/>
<name>A0ACB9SNJ7_9MYRT</name>
<comment type="caution">
    <text evidence="1">The sequence shown here is derived from an EMBL/GenBank/DDBJ whole genome shotgun (WGS) entry which is preliminary data.</text>
</comment>
<protein>
    <submittedName>
        <fullName evidence="1">Uncharacterized protein</fullName>
    </submittedName>
</protein>
<evidence type="ECO:0000313" key="1">
    <source>
        <dbReference type="EMBL" id="KAI4389782.1"/>
    </source>
</evidence>
<keyword evidence="2" id="KW-1185">Reference proteome</keyword>
<gene>
    <name evidence="1" type="ORF">MLD38_001967</name>
</gene>
<dbReference type="Proteomes" id="UP001057402">
    <property type="component" value="Chromosome 1"/>
</dbReference>
<sequence length="202" mass="22329">MIEGESNVSSDYEESPPLPYGLFGHSRKEEEEEVAWAMEKWLAGEEFEVVYHPARIPGGVGTAAEFVVVREAVELATSTFWGGARVKMELESEDCSRVTGLQGTVSTVKIPREGTWQGSPWRMLQDKKYVSPWQVQVVEHAAPLLPACHQPSFRFPVQPGLQTDGGEDSLYPWTGYSNMTMGHQNPSSVDNDTPSGMQGARP</sequence>
<reference evidence="2" key="1">
    <citation type="journal article" date="2023" name="Front. Plant Sci.">
        <title>Chromosomal-level genome assembly of Melastoma candidum provides insights into trichome evolution.</title>
        <authorList>
            <person name="Zhong Y."/>
            <person name="Wu W."/>
            <person name="Sun C."/>
            <person name="Zou P."/>
            <person name="Liu Y."/>
            <person name="Dai S."/>
            <person name="Zhou R."/>
        </authorList>
    </citation>
    <scope>NUCLEOTIDE SEQUENCE [LARGE SCALE GENOMIC DNA]</scope>
</reference>